<keyword evidence="2" id="KW-0819">tRNA processing</keyword>
<dbReference type="GO" id="GO:0001682">
    <property type="term" value="P:tRNA 5'-leader removal"/>
    <property type="evidence" value="ECO:0007669"/>
    <property type="project" value="InterPro"/>
</dbReference>
<comment type="caution">
    <text evidence="8">The sequence shown here is derived from an EMBL/GenBank/DDBJ whole genome shotgun (WGS) entry which is preliminary data.</text>
</comment>
<dbReference type="InterPro" id="IPR016432">
    <property type="entry name" value="RNP4"/>
</dbReference>
<proteinExistence type="predicted"/>
<dbReference type="GO" id="GO:0004519">
    <property type="term" value="F:endonuclease activity"/>
    <property type="evidence" value="ECO:0007669"/>
    <property type="project" value="UniProtKB-KW"/>
</dbReference>
<gene>
    <name evidence="8" type="ORF">BET99_02940</name>
</gene>
<evidence type="ECO:0000313" key="9">
    <source>
        <dbReference type="Proteomes" id="UP000183615"/>
    </source>
</evidence>
<evidence type="ECO:0000256" key="7">
    <source>
        <dbReference type="ARBA" id="ARBA00022833"/>
    </source>
</evidence>
<evidence type="ECO:0000256" key="5">
    <source>
        <dbReference type="ARBA" id="ARBA00022759"/>
    </source>
</evidence>
<accession>A0A1J5TS67</accession>
<dbReference type="PIRSF" id="PIRSF004878">
    <property type="entry name" value="RNase_P_4"/>
    <property type="match status" value="1"/>
</dbReference>
<sequence length="103" mass="12164">MAKHRGRRSKKQEMIARTRIETLFNLALDYSSEGKKEESKKIVKLALLISKRYNQRLTKKQRLQICRNCNLFFNSDNSRNRLSPKGWKVITCLECGNLTRFSK</sequence>
<keyword evidence="1" id="KW-0963">Cytoplasm</keyword>
<dbReference type="GO" id="GO:0016787">
    <property type="term" value="F:hydrolase activity"/>
    <property type="evidence" value="ECO:0007669"/>
    <property type="project" value="UniProtKB-KW"/>
</dbReference>
<dbReference type="GO" id="GO:0030677">
    <property type="term" value="C:ribonuclease P complex"/>
    <property type="evidence" value="ECO:0007669"/>
    <property type="project" value="InterPro"/>
</dbReference>
<dbReference type="GO" id="GO:0046872">
    <property type="term" value="F:metal ion binding"/>
    <property type="evidence" value="ECO:0007669"/>
    <property type="project" value="UniProtKB-KW"/>
</dbReference>
<dbReference type="Pfam" id="PF04032">
    <property type="entry name" value="Rpr2"/>
    <property type="match status" value="1"/>
</dbReference>
<organism evidence="8 9">
    <name type="scientific">Marine Group III euryarchaeote CG-Epi2</name>
    <dbReference type="NCBI Taxonomy" id="1888996"/>
    <lineage>
        <taxon>Archaea</taxon>
        <taxon>Methanobacteriati</taxon>
        <taxon>Thermoplasmatota</taxon>
        <taxon>Thermoplasmata</taxon>
        <taxon>Candidatus Thermoprofundales</taxon>
    </lineage>
</organism>
<keyword evidence="6" id="KW-0378">Hydrolase</keyword>
<evidence type="ECO:0000313" key="8">
    <source>
        <dbReference type="EMBL" id="OIR23027.1"/>
    </source>
</evidence>
<dbReference type="EMBL" id="MIYZ01000002">
    <property type="protein sequence ID" value="OIR23027.1"/>
    <property type="molecule type" value="Genomic_DNA"/>
</dbReference>
<protein>
    <submittedName>
        <fullName evidence="8">Uncharacterized protein</fullName>
    </submittedName>
</protein>
<dbReference type="Gene3D" id="1.20.5.420">
    <property type="entry name" value="Immunoglobulin FC, subunit C"/>
    <property type="match status" value="1"/>
</dbReference>
<dbReference type="Proteomes" id="UP000183615">
    <property type="component" value="Unassembled WGS sequence"/>
</dbReference>
<dbReference type="InterPro" id="IPR007175">
    <property type="entry name" value="Rpr2/Snm1/Rpp21"/>
</dbReference>
<name>A0A1J5TS67_9ARCH</name>
<evidence type="ECO:0000256" key="6">
    <source>
        <dbReference type="ARBA" id="ARBA00022801"/>
    </source>
</evidence>
<keyword evidence="4" id="KW-0479">Metal-binding</keyword>
<evidence type="ECO:0000256" key="4">
    <source>
        <dbReference type="ARBA" id="ARBA00022723"/>
    </source>
</evidence>
<dbReference type="Gene3D" id="6.20.50.20">
    <property type="match status" value="1"/>
</dbReference>
<keyword evidence="7" id="KW-0862">Zinc</keyword>
<reference evidence="8 9" key="1">
    <citation type="submission" date="2016-08" db="EMBL/GenBank/DDBJ databases">
        <title>New Insights into Marine Group III Euryarchaeota, from dark to light.</title>
        <authorList>
            <person name="Haro-Moreno J.M."/>
            <person name="Rodriguez-Valera F."/>
            <person name="Lopez-Garcia P."/>
            <person name="Moreira D."/>
            <person name="Martin-Cuadrado A.B."/>
        </authorList>
    </citation>
    <scope>NUCLEOTIDE SEQUENCE [LARGE SCALE GENOMIC DNA]</scope>
    <source>
        <strain evidence="8">CG-Epi2</strain>
    </source>
</reference>
<keyword evidence="3" id="KW-0540">Nuclease</keyword>
<keyword evidence="5" id="KW-0255">Endonuclease</keyword>
<evidence type="ECO:0000256" key="3">
    <source>
        <dbReference type="ARBA" id="ARBA00022722"/>
    </source>
</evidence>
<dbReference type="AlphaFoldDB" id="A0A1J5TS67"/>
<evidence type="ECO:0000256" key="2">
    <source>
        <dbReference type="ARBA" id="ARBA00022694"/>
    </source>
</evidence>
<evidence type="ECO:0000256" key="1">
    <source>
        <dbReference type="ARBA" id="ARBA00022490"/>
    </source>
</evidence>